<accession>D8TWI5</accession>
<proteinExistence type="predicted"/>
<feature type="chain" id="PRO_5003123954" description="Pherophorin domain-containing protein" evidence="2">
    <location>
        <begin position="29"/>
        <end position="454"/>
    </location>
</feature>
<feature type="region of interest" description="Disordered" evidence="1">
    <location>
        <begin position="419"/>
        <end position="454"/>
    </location>
</feature>
<dbReference type="InParanoid" id="D8TWI5"/>
<evidence type="ECO:0008006" key="5">
    <source>
        <dbReference type="Google" id="ProtNLM"/>
    </source>
</evidence>
<dbReference type="AlphaFoldDB" id="D8TWI5"/>
<evidence type="ECO:0000313" key="3">
    <source>
        <dbReference type="EMBL" id="EFJ48160.1"/>
    </source>
</evidence>
<keyword evidence="4" id="KW-1185">Reference proteome</keyword>
<evidence type="ECO:0000256" key="2">
    <source>
        <dbReference type="SAM" id="SignalP"/>
    </source>
</evidence>
<dbReference type="KEGG" id="vcn:VOLCADRAFT_91228"/>
<evidence type="ECO:0000256" key="1">
    <source>
        <dbReference type="SAM" id="MobiDB-lite"/>
    </source>
</evidence>
<sequence>MWNLFVVSPWVLLFTWLLLCCWTMDRDGVCLASLFMRHIEGERGRTERARSQHIDTSKELSAAWLHLQDHTGGDPGLTVLYRNGEAVSAIRAPVTSADSGQEISPAFLLQVVDVPGTSVTVGYHHTGTPNIVVQWWYTEPGTFYYGMLSEADFNAVYNGTSGCREPSNLTALVNGRLVDSTYTAYLPIFEAAPPSYSSLVQPCGAPVTFYWFTSFLSSGLLGVTNVSWAAADWVAANDTTNPICPDSPTAWGYTKFAISYCPCPAQPPPPSPPPPPPMPPLPSCGDFLYVTYNGVPVTGYSAPVRSSVTGQVVTPGYIDASKGYHELMVDWQLETYVKYSFGSLPEAYFLQLYNGSTGCQPPDEYLSGSDNWEITTQGITKLDSGVLFGLFFRMGWFAQCQPFTMYAFIRFEDIRPRGLQKRSNPPIPGGGSGQPSPHPGWGDRLPSHILGARC</sequence>
<dbReference type="Proteomes" id="UP000001058">
    <property type="component" value="Unassembled WGS sequence"/>
</dbReference>
<dbReference type="EMBL" id="GL378341">
    <property type="protein sequence ID" value="EFJ48160.1"/>
    <property type="molecule type" value="Genomic_DNA"/>
</dbReference>
<dbReference type="OrthoDB" id="556154at2759"/>
<feature type="signal peptide" evidence="2">
    <location>
        <begin position="1"/>
        <end position="28"/>
    </location>
</feature>
<protein>
    <recommendedName>
        <fullName evidence="5">Pherophorin domain-containing protein</fullName>
    </recommendedName>
</protein>
<keyword evidence="2" id="KW-0732">Signal</keyword>
<name>D8TWI5_VOLCA</name>
<reference evidence="3 4" key="1">
    <citation type="journal article" date="2010" name="Science">
        <title>Genomic analysis of organismal complexity in the multicellular green alga Volvox carteri.</title>
        <authorList>
            <person name="Prochnik S.E."/>
            <person name="Umen J."/>
            <person name="Nedelcu A.M."/>
            <person name="Hallmann A."/>
            <person name="Miller S.M."/>
            <person name="Nishii I."/>
            <person name="Ferris P."/>
            <person name="Kuo A."/>
            <person name="Mitros T."/>
            <person name="Fritz-Laylin L.K."/>
            <person name="Hellsten U."/>
            <person name="Chapman J."/>
            <person name="Simakov O."/>
            <person name="Rensing S.A."/>
            <person name="Terry A."/>
            <person name="Pangilinan J."/>
            <person name="Kapitonov V."/>
            <person name="Jurka J."/>
            <person name="Salamov A."/>
            <person name="Shapiro H."/>
            <person name="Schmutz J."/>
            <person name="Grimwood J."/>
            <person name="Lindquist E."/>
            <person name="Lucas S."/>
            <person name="Grigoriev I.V."/>
            <person name="Schmitt R."/>
            <person name="Kirk D."/>
            <person name="Rokhsar D.S."/>
        </authorList>
    </citation>
    <scope>NUCLEOTIDE SEQUENCE [LARGE SCALE GENOMIC DNA]</scope>
    <source>
        <strain evidence="4">f. Nagariensis / Eve</strain>
    </source>
</reference>
<gene>
    <name evidence="3" type="ORF">VOLCADRAFT_91228</name>
</gene>
<evidence type="ECO:0000313" key="4">
    <source>
        <dbReference type="Proteomes" id="UP000001058"/>
    </source>
</evidence>
<organism evidence="4">
    <name type="scientific">Volvox carteri f. nagariensis</name>
    <dbReference type="NCBI Taxonomy" id="3068"/>
    <lineage>
        <taxon>Eukaryota</taxon>
        <taxon>Viridiplantae</taxon>
        <taxon>Chlorophyta</taxon>
        <taxon>core chlorophytes</taxon>
        <taxon>Chlorophyceae</taxon>
        <taxon>CS clade</taxon>
        <taxon>Chlamydomonadales</taxon>
        <taxon>Volvocaceae</taxon>
        <taxon>Volvox</taxon>
    </lineage>
</organism>
<dbReference type="GeneID" id="9618008"/>
<dbReference type="RefSeq" id="XP_002950845.1">
    <property type="nucleotide sequence ID" value="XM_002950799.1"/>
</dbReference>